<dbReference type="PANTHER" id="PTHR36570:SF2">
    <property type="entry name" value="DISULFIDE BOND FORMATION PROTEIN B"/>
    <property type="match status" value="1"/>
</dbReference>
<reference evidence="17" key="1">
    <citation type="submission" date="2016-08" db="EMBL/GenBank/DDBJ databases">
        <authorList>
            <person name="Varghese N."/>
            <person name="Submissions Spin"/>
        </authorList>
    </citation>
    <scope>NUCLEOTIDE SEQUENCE [LARGE SCALE GENOMIC DNA]</scope>
    <source>
        <strain evidence="17">R-53144</strain>
    </source>
</reference>
<dbReference type="STRING" id="1798183.GA0061080_101524"/>
<dbReference type="EMBL" id="FMBA01000015">
    <property type="protein sequence ID" value="SCB99785.1"/>
    <property type="molecule type" value="Genomic_DNA"/>
</dbReference>
<dbReference type="GO" id="GO:0005886">
    <property type="term" value="C:plasma membrane"/>
    <property type="evidence" value="ECO:0007669"/>
    <property type="project" value="UniProtKB-SubCell"/>
</dbReference>
<keyword evidence="12 14" id="KW-0143">Chaperone</keyword>
<dbReference type="NCBIfam" id="NF002485">
    <property type="entry name" value="PRK01749.1"/>
    <property type="match status" value="1"/>
</dbReference>
<feature type="disulfide bond" description="Redox-active" evidence="14">
    <location>
        <begin position="105"/>
        <end position="131"/>
    </location>
</feature>
<gene>
    <name evidence="14" type="primary">dsbB</name>
    <name evidence="16" type="ORF">GA0061080_101524</name>
</gene>
<evidence type="ECO:0000313" key="17">
    <source>
        <dbReference type="Proteomes" id="UP000199698"/>
    </source>
</evidence>
<dbReference type="InterPro" id="IPR050183">
    <property type="entry name" value="DsbB"/>
</dbReference>
<comment type="subcellular location">
    <subcellularLocation>
        <location evidence="1">Cell inner membrane</location>
        <topology evidence="1">Multi-pass membrane protein</topology>
    </subcellularLocation>
    <subcellularLocation>
        <location evidence="14">Cell membrane</location>
        <topology evidence="14">Multi-pass membrane protein</topology>
    </subcellularLocation>
</comment>
<feature type="topological domain" description="Periplasmic" evidence="14">
    <location>
        <begin position="91"/>
        <end position="145"/>
    </location>
</feature>
<dbReference type="InterPro" id="IPR022920">
    <property type="entry name" value="Disulphide_bond_form_DsbB"/>
</dbReference>
<feature type="transmembrane region" description="Helical" evidence="15">
    <location>
        <begin position="45"/>
        <end position="65"/>
    </location>
</feature>
<evidence type="ECO:0000256" key="5">
    <source>
        <dbReference type="ARBA" id="ARBA00022519"/>
    </source>
</evidence>
<evidence type="ECO:0000256" key="12">
    <source>
        <dbReference type="ARBA" id="ARBA00023186"/>
    </source>
</evidence>
<organism evidence="16 17">
    <name type="scientific">Gilliamella intestini</name>
    <dbReference type="NCBI Taxonomy" id="1798183"/>
    <lineage>
        <taxon>Bacteria</taxon>
        <taxon>Pseudomonadati</taxon>
        <taxon>Pseudomonadota</taxon>
        <taxon>Gammaproteobacteria</taxon>
        <taxon>Orbales</taxon>
        <taxon>Orbaceae</taxon>
        <taxon>Gilliamella</taxon>
    </lineage>
</organism>
<keyword evidence="7 14" id="KW-0249">Electron transport</keyword>
<evidence type="ECO:0000256" key="9">
    <source>
        <dbReference type="ARBA" id="ARBA00023002"/>
    </source>
</evidence>
<evidence type="ECO:0000313" key="16">
    <source>
        <dbReference type="EMBL" id="SCB99785.1"/>
    </source>
</evidence>
<keyword evidence="17" id="KW-1185">Reference proteome</keyword>
<keyword evidence="6 14" id="KW-0812">Transmembrane</keyword>
<evidence type="ECO:0000256" key="10">
    <source>
        <dbReference type="ARBA" id="ARBA00023136"/>
    </source>
</evidence>
<comment type="function">
    <text evidence="14">Required for disulfide bond formation in some periplasmic proteins. Acts by oxidizing the DsbA protein.</text>
</comment>
<dbReference type="OrthoDB" id="3711263at2"/>
<evidence type="ECO:0000256" key="2">
    <source>
        <dbReference type="ARBA" id="ARBA00008823"/>
    </source>
</evidence>
<evidence type="ECO:0000256" key="1">
    <source>
        <dbReference type="ARBA" id="ARBA00004429"/>
    </source>
</evidence>
<feature type="disulfide bond" description="Redox-active" evidence="14">
    <location>
        <begin position="41"/>
        <end position="44"/>
    </location>
</feature>
<protein>
    <recommendedName>
        <fullName evidence="14">Disulfide bond formation protein B</fullName>
    </recommendedName>
    <alternativeName>
        <fullName evidence="14">Disulfide oxidoreductase</fullName>
    </alternativeName>
</protein>
<feature type="transmembrane region" description="Helical" evidence="15">
    <location>
        <begin position="72"/>
        <end position="93"/>
    </location>
</feature>
<dbReference type="AlphaFoldDB" id="A0A1C4AYR5"/>
<dbReference type="RefSeq" id="WP_091122371.1">
    <property type="nucleotide sequence ID" value="NZ_FMBA01000015.1"/>
</dbReference>
<comment type="caution">
    <text evidence="14">Lacks conserved residue(s) required for the propagation of feature annotation.</text>
</comment>
<dbReference type="PANTHER" id="PTHR36570">
    <property type="entry name" value="DISULFIDE BOND FORMATION PROTEIN B"/>
    <property type="match status" value="1"/>
</dbReference>
<feature type="topological domain" description="Periplasmic" evidence="14">
    <location>
        <begin position="32"/>
        <end position="49"/>
    </location>
</feature>
<keyword evidence="13 14" id="KW-0676">Redox-active center</keyword>
<dbReference type="HAMAP" id="MF_00286">
    <property type="entry name" value="DsbB"/>
    <property type="match status" value="1"/>
</dbReference>
<dbReference type="InterPro" id="IPR023380">
    <property type="entry name" value="DsbB-like_sf"/>
</dbReference>
<keyword evidence="8 14" id="KW-1133">Transmembrane helix</keyword>
<feature type="transmembrane region" description="Helical" evidence="15">
    <location>
        <begin position="12"/>
        <end position="33"/>
    </location>
</feature>
<feature type="transmembrane region" description="Helical" evidence="15">
    <location>
        <begin position="146"/>
        <end position="167"/>
    </location>
</feature>
<evidence type="ECO:0000256" key="3">
    <source>
        <dbReference type="ARBA" id="ARBA00022448"/>
    </source>
</evidence>
<feature type="topological domain" description="Cytoplasmic" evidence="14">
    <location>
        <begin position="165"/>
        <end position="177"/>
    </location>
</feature>
<keyword evidence="3 14" id="KW-0813">Transport</keyword>
<evidence type="ECO:0000256" key="8">
    <source>
        <dbReference type="ARBA" id="ARBA00022989"/>
    </source>
</evidence>
<dbReference type="GO" id="GO:0009055">
    <property type="term" value="F:electron transfer activity"/>
    <property type="evidence" value="ECO:0007669"/>
    <property type="project" value="UniProtKB-UniRule"/>
</dbReference>
<sequence length="177" mass="20194">MLSLLNQYSQSRLAWFLLFFSTLSFEITALYFQHGLGLAPCTLCIYQRCAILGIMLASIIGLIAPKYTIIRLIGIFIWLFSAYKGFTLAIFHAHLQFEPNLSDTCSINVQFPTWLPLDIWFPSLFNAYGSCADKIWTFLTIEMSQWMIIIFACYIITGLAILVSQFFSAPKASIWSK</sequence>
<evidence type="ECO:0000256" key="6">
    <source>
        <dbReference type="ARBA" id="ARBA00022692"/>
    </source>
</evidence>
<proteinExistence type="inferred from homology"/>
<dbReference type="Pfam" id="PF02600">
    <property type="entry name" value="DsbB"/>
    <property type="match status" value="1"/>
</dbReference>
<keyword evidence="4 14" id="KW-1003">Cell membrane</keyword>
<evidence type="ECO:0000256" key="4">
    <source>
        <dbReference type="ARBA" id="ARBA00022475"/>
    </source>
</evidence>
<dbReference type="GO" id="GO:0006457">
    <property type="term" value="P:protein folding"/>
    <property type="evidence" value="ECO:0007669"/>
    <property type="project" value="InterPro"/>
</dbReference>
<evidence type="ECO:0000256" key="11">
    <source>
        <dbReference type="ARBA" id="ARBA00023157"/>
    </source>
</evidence>
<evidence type="ECO:0000256" key="13">
    <source>
        <dbReference type="ARBA" id="ARBA00023284"/>
    </source>
</evidence>
<accession>A0A1C4AYR5</accession>
<feature type="topological domain" description="Cytoplasmic" evidence="14">
    <location>
        <begin position="1"/>
        <end position="14"/>
    </location>
</feature>
<name>A0A1C4AYR5_9GAMM</name>
<evidence type="ECO:0000256" key="7">
    <source>
        <dbReference type="ARBA" id="ARBA00022982"/>
    </source>
</evidence>
<keyword evidence="9 14" id="KW-0560">Oxidoreductase</keyword>
<evidence type="ECO:0000256" key="14">
    <source>
        <dbReference type="HAMAP-Rule" id="MF_00286"/>
    </source>
</evidence>
<comment type="similarity">
    <text evidence="2 14">Belongs to the DsbB family.</text>
</comment>
<dbReference type="SUPFAM" id="SSF158442">
    <property type="entry name" value="DsbB-like"/>
    <property type="match status" value="1"/>
</dbReference>
<evidence type="ECO:0000256" key="15">
    <source>
        <dbReference type="SAM" id="Phobius"/>
    </source>
</evidence>
<dbReference type="Gene3D" id="1.20.1550.10">
    <property type="entry name" value="DsbB-like"/>
    <property type="match status" value="1"/>
</dbReference>
<keyword evidence="11 14" id="KW-1015">Disulfide bond</keyword>
<dbReference type="InterPro" id="IPR003752">
    <property type="entry name" value="DiS_bond_form_DsbB/BdbC"/>
</dbReference>
<keyword evidence="5" id="KW-0997">Cell inner membrane</keyword>
<dbReference type="Proteomes" id="UP000199698">
    <property type="component" value="Unassembled WGS sequence"/>
</dbReference>
<keyword evidence="10 14" id="KW-0472">Membrane</keyword>
<dbReference type="GO" id="GO:0015035">
    <property type="term" value="F:protein-disulfide reductase activity"/>
    <property type="evidence" value="ECO:0007669"/>
    <property type="project" value="UniProtKB-UniRule"/>
</dbReference>